<feature type="chain" id="PRO_5034171451" description="GOLD domain-containing protein" evidence="3">
    <location>
        <begin position="21"/>
        <end position="794"/>
    </location>
</feature>
<organism evidence="5">
    <name type="scientific">Psilocybe cubensis</name>
    <name type="common">Psychedelic mushroom</name>
    <name type="synonym">Stropharia cubensis</name>
    <dbReference type="NCBI Taxonomy" id="181762"/>
    <lineage>
        <taxon>Eukaryota</taxon>
        <taxon>Fungi</taxon>
        <taxon>Dikarya</taxon>
        <taxon>Basidiomycota</taxon>
        <taxon>Agaricomycotina</taxon>
        <taxon>Agaricomycetes</taxon>
        <taxon>Agaricomycetidae</taxon>
        <taxon>Agaricales</taxon>
        <taxon>Agaricineae</taxon>
        <taxon>Strophariaceae</taxon>
        <taxon>Psilocybe</taxon>
    </lineage>
</organism>
<evidence type="ECO:0000256" key="1">
    <source>
        <dbReference type="SAM" id="MobiDB-lite"/>
    </source>
</evidence>
<keyword evidence="2" id="KW-0812">Transmembrane</keyword>
<dbReference type="PANTHER" id="PTHR28125:SF2">
    <property type="entry name" value="MEIOTIC EXPRESSION UP-REGULATED PROTEIN 26"/>
    <property type="match status" value="1"/>
</dbReference>
<accession>A0A8H7XR50</accession>
<dbReference type="SUPFAM" id="SSF101576">
    <property type="entry name" value="Supernatant protein factor (SPF), C-terminal domain"/>
    <property type="match status" value="1"/>
</dbReference>
<feature type="compositionally biased region" description="Low complexity" evidence="1">
    <location>
        <begin position="38"/>
        <end position="59"/>
    </location>
</feature>
<dbReference type="AlphaFoldDB" id="A0A8H7XR50"/>
<dbReference type="SMART" id="SM01190">
    <property type="entry name" value="EMP24_GP25L"/>
    <property type="match status" value="1"/>
</dbReference>
<feature type="domain" description="GOLD" evidence="4">
    <location>
        <begin position="615"/>
        <end position="698"/>
    </location>
</feature>
<dbReference type="EMBL" id="JAFIQS010000013">
    <property type="protein sequence ID" value="KAG5164024.1"/>
    <property type="molecule type" value="Genomic_DNA"/>
</dbReference>
<evidence type="ECO:0000259" key="4">
    <source>
        <dbReference type="PROSITE" id="PS50866"/>
    </source>
</evidence>
<dbReference type="Pfam" id="PF14616">
    <property type="entry name" value="Rua1_C"/>
    <property type="match status" value="1"/>
</dbReference>
<evidence type="ECO:0000256" key="2">
    <source>
        <dbReference type="SAM" id="Phobius"/>
    </source>
</evidence>
<name>A0A8H7XR50_PSICU</name>
<dbReference type="InterPro" id="IPR028012">
    <property type="entry name" value="Rua1_C"/>
</dbReference>
<dbReference type="PROSITE" id="PS50866">
    <property type="entry name" value="GOLD"/>
    <property type="match status" value="1"/>
</dbReference>
<protein>
    <recommendedName>
        <fullName evidence="4">GOLD domain-containing protein</fullName>
    </recommendedName>
</protein>
<dbReference type="InterPro" id="IPR036598">
    <property type="entry name" value="GOLD_dom_sf"/>
</dbReference>
<keyword evidence="3" id="KW-0732">Signal</keyword>
<sequence>MTTTDAALAWLLSLDAICTSSPIPMSTSPDITDWLHISPRTDSPTTSTQPTSEPSTSSPLCFQDLTASSRVNVPQPMEYNLNYFYDLSDIANSTPSLAQSGGSAAGEDFSREAISEGFNRHHRMVSLESTTRTLINTPSPLRSSHTLMSPSDTAGHPAEDRTVSSFSPPLITSPETKSFLNYFCDLVPSTPPLLQPISISDVSPIVRAENLQRVDDGVVKKTKKKKTVRRIKHFKEPSSFVERLCAAPQQTSFPVVFPNPGPPVTCPPLAPPPLMSPYRLPQRQANVADDAVISIAQPLENAVPSERLDVGFALDTTQNELETIEPLSPLTPLPSSPDSPKLPLKIIIRPKRKLIPNATPIRRSKRPRRNVAIVESPLSAYSTPASARSSPDYGPGEQNLVSVHSVRTFPDHIKISDNFSLFYRRFPVSAYYQLSNVDPPRFISSEVSHPGGVYNPPRSPLDLYTPRFVKGKGVEKVGLCPICIEPHARGGEHKKLWFAMKFSAFKCYHMQYAHGISASTGRPFSPPMDFRVVARQNAGKKEKLHIQQGKCHKCLKWVAVEGIKDMESKLAVREEMPPSLRPLRVLLSSVFFVSLYLVALVKASALTTAIAPNERVCFYADVDKAGEKIGFYYAVQSGGSFDIDFDIKDPNQKVILDGERERQGDYVLTANTVGEYAFCFENDMSTLTDKLVDFDIMVESEPRREPPAKAGQIAEHTSALEESVFRLNGLLMNIKRMQKFHHTQENRGFSIVKSTQNRLFWYAVIESIAVVGMAALQVYILQTFFTKTGRRYKV</sequence>
<evidence type="ECO:0000256" key="3">
    <source>
        <dbReference type="SAM" id="SignalP"/>
    </source>
</evidence>
<keyword evidence="2" id="KW-1133">Transmembrane helix</keyword>
<feature type="transmembrane region" description="Helical" evidence="2">
    <location>
        <begin position="759"/>
        <end position="781"/>
    </location>
</feature>
<dbReference type="PANTHER" id="PTHR28125">
    <property type="entry name" value="MEIOTIC EXPRESSION UP-REGULATED PROTEIN 26"/>
    <property type="match status" value="1"/>
</dbReference>
<proteinExistence type="predicted"/>
<dbReference type="InterPro" id="IPR009038">
    <property type="entry name" value="GOLD_dom"/>
</dbReference>
<reference evidence="5" key="1">
    <citation type="submission" date="2021-02" db="EMBL/GenBank/DDBJ databases">
        <title>Psilocybe cubensis genome.</title>
        <authorList>
            <person name="Mckernan K.J."/>
            <person name="Crawford S."/>
            <person name="Trippe A."/>
            <person name="Kane L.T."/>
            <person name="Mclaughlin S."/>
        </authorList>
    </citation>
    <scope>NUCLEOTIDE SEQUENCE [LARGE SCALE GENOMIC DNA]</scope>
    <source>
        <strain evidence="5">MGC-MH-2018</strain>
    </source>
</reference>
<dbReference type="Pfam" id="PF01105">
    <property type="entry name" value="EMP24_GP25L"/>
    <property type="match status" value="1"/>
</dbReference>
<gene>
    <name evidence="5" type="ORF">JR316_011221</name>
</gene>
<feature type="region of interest" description="Disordered" evidence="1">
    <location>
        <begin position="29"/>
        <end position="60"/>
    </location>
</feature>
<feature type="region of interest" description="Disordered" evidence="1">
    <location>
        <begin position="135"/>
        <end position="168"/>
    </location>
</feature>
<evidence type="ECO:0000313" key="5">
    <source>
        <dbReference type="EMBL" id="KAG5164024.1"/>
    </source>
</evidence>
<feature type="compositionally biased region" description="Polar residues" evidence="1">
    <location>
        <begin position="135"/>
        <end position="152"/>
    </location>
</feature>
<keyword evidence="2" id="KW-0472">Membrane</keyword>
<comment type="caution">
    <text evidence="5">The sequence shown here is derived from an EMBL/GenBank/DDBJ whole genome shotgun (WGS) entry which is preliminary data.</text>
</comment>
<feature type="signal peptide" evidence="3">
    <location>
        <begin position="1"/>
        <end position="20"/>
    </location>
</feature>